<feature type="region of interest" description="Disordered" evidence="1">
    <location>
        <begin position="20"/>
        <end position="56"/>
    </location>
</feature>
<protein>
    <submittedName>
        <fullName evidence="2">Uncharacterized protein</fullName>
    </submittedName>
</protein>
<dbReference type="Proteomes" id="UP001597413">
    <property type="component" value="Unassembled WGS sequence"/>
</dbReference>
<reference evidence="3" key="1">
    <citation type="journal article" date="2019" name="Int. J. Syst. Evol. Microbiol.">
        <title>The Global Catalogue of Microorganisms (GCM) 10K type strain sequencing project: providing services to taxonomists for standard genome sequencing and annotation.</title>
        <authorList>
            <consortium name="The Broad Institute Genomics Platform"/>
            <consortium name="The Broad Institute Genome Sequencing Center for Infectious Disease"/>
            <person name="Wu L."/>
            <person name="Ma J."/>
        </authorList>
    </citation>
    <scope>NUCLEOTIDE SEQUENCE [LARGE SCALE GENOMIC DNA]</scope>
    <source>
        <strain evidence="3">CCUG 55131</strain>
    </source>
</reference>
<evidence type="ECO:0000256" key="1">
    <source>
        <dbReference type="SAM" id="MobiDB-lite"/>
    </source>
</evidence>
<gene>
    <name evidence="2" type="ORF">ACFSM0_09980</name>
</gene>
<comment type="caution">
    <text evidence="2">The sequence shown here is derived from an EMBL/GenBank/DDBJ whole genome shotgun (WGS) entry which is preliminary data.</text>
</comment>
<evidence type="ECO:0000313" key="2">
    <source>
        <dbReference type="EMBL" id="MFD2174418.1"/>
    </source>
</evidence>
<dbReference type="EMBL" id="JBHUIX010000011">
    <property type="protein sequence ID" value="MFD2174418.1"/>
    <property type="molecule type" value="Genomic_DNA"/>
</dbReference>
<proteinExistence type="predicted"/>
<organism evidence="2 3">
    <name type="scientific">Rhodobacter lacus</name>
    <dbReference type="NCBI Taxonomy" id="1641972"/>
    <lineage>
        <taxon>Bacteria</taxon>
        <taxon>Pseudomonadati</taxon>
        <taxon>Pseudomonadota</taxon>
        <taxon>Alphaproteobacteria</taxon>
        <taxon>Rhodobacterales</taxon>
        <taxon>Rhodobacter group</taxon>
        <taxon>Rhodobacter</taxon>
    </lineage>
</organism>
<accession>A0ABW5AAS3</accession>
<dbReference type="RefSeq" id="WP_377389885.1">
    <property type="nucleotide sequence ID" value="NZ_JBHUIX010000011.1"/>
</dbReference>
<sequence>MSILGYVSALLQLFLSSQFHGGPHRSPASSAQQDTPRTSSQHAAPSPAPSPQTEGLGQQGLVIESALAAQSGLNTGASLHGQPAGAGTGNAAGTQTGAQPVGASANAGNAVPPNAASSAAKGLEVAASKTTNATAQSVLEALLHRLATAAAEDRNVSAADLDAVFSVGQDDEEAQARHAAELRVAATRREAILDRVSAAADSRTTAQTDHDPARSDVMKTLIAQMTAIGASQGAYSTMSFAAIGLEAQRGQRIRIAL</sequence>
<evidence type="ECO:0000313" key="3">
    <source>
        <dbReference type="Proteomes" id="UP001597413"/>
    </source>
</evidence>
<feature type="compositionally biased region" description="Low complexity" evidence="1">
    <location>
        <begin position="91"/>
        <end position="115"/>
    </location>
</feature>
<keyword evidence="3" id="KW-1185">Reference proteome</keyword>
<feature type="region of interest" description="Disordered" evidence="1">
    <location>
        <begin position="74"/>
        <end position="115"/>
    </location>
</feature>
<name>A0ABW5AAS3_9RHOB</name>
<feature type="compositionally biased region" description="Polar residues" evidence="1">
    <location>
        <begin position="27"/>
        <end position="38"/>
    </location>
</feature>